<evidence type="ECO:0000256" key="2">
    <source>
        <dbReference type="ARBA" id="ARBA00023002"/>
    </source>
</evidence>
<evidence type="ECO:0000313" key="5">
    <source>
        <dbReference type="EMBL" id="RDC65361.1"/>
    </source>
</evidence>
<dbReference type="Pfam" id="PF02894">
    <property type="entry name" value="GFO_IDH_MocA_C"/>
    <property type="match status" value="1"/>
</dbReference>
<organism evidence="5 6">
    <name type="scientific">Adhaeribacter pallidiroseus</name>
    <dbReference type="NCBI Taxonomy" id="2072847"/>
    <lineage>
        <taxon>Bacteria</taxon>
        <taxon>Pseudomonadati</taxon>
        <taxon>Bacteroidota</taxon>
        <taxon>Cytophagia</taxon>
        <taxon>Cytophagales</taxon>
        <taxon>Hymenobacteraceae</taxon>
        <taxon>Adhaeribacter</taxon>
    </lineage>
</organism>
<accession>A0A369QKC6</accession>
<dbReference type="RefSeq" id="WP_115374377.1">
    <property type="nucleotide sequence ID" value="NZ_QASA01000001.1"/>
</dbReference>
<evidence type="ECO:0000313" key="6">
    <source>
        <dbReference type="Proteomes" id="UP000253919"/>
    </source>
</evidence>
<proteinExistence type="inferred from homology"/>
<dbReference type="AlphaFoldDB" id="A0A369QKC6"/>
<evidence type="ECO:0000259" key="4">
    <source>
        <dbReference type="Pfam" id="PF02894"/>
    </source>
</evidence>
<dbReference type="GO" id="GO:0102497">
    <property type="term" value="F:scyllo-inositol dehydrogenase (NADP+) activity"/>
    <property type="evidence" value="ECO:0007669"/>
    <property type="project" value="UniProtKB-EC"/>
</dbReference>
<dbReference type="Pfam" id="PF01408">
    <property type="entry name" value="GFO_IDH_MocA"/>
    <property type="match status" value="1"/>
</dbReference>
<reference evidence="5 6" key="1">
    <citation type="submission" date="2018-04" db="EMBL/GenBank/DDBJ databases">
        <title>Adhaeribacter sp. HMF7616 genome sequencing and assembly.</title>
        <authorList>
            <person name="Kang H."/>
            <person name="Kang J."/>
            <person name="Cha I."/>
            <person name="Kim H."/>
            <person name="Joh K."/>
        </authorList>
    </citation>
    <scope>NUCLEOTIDE SEQUENCE [LARGE SCALE GENOMIC DNA]</scope>
    <source>
        <strain evidence="5 6">HMF7616</strain>
    </source>
</reference>
<keyword evidence="6" id="KW-1185">Reference proteome</keyword>
<name>A0A369QKC6_9BACT</name>
<dbReference type="PANTHER" id="PTHR43708:SF5">
    <property type="entry name" value="CONSERVED EXPRESSED OXIDOREDUCTASE (EUROFUNG)-RELATED"/>
    <property type="match status" value="1"/>
</dbReference>
<dbReference type="InterPro" id="IPR000683">
    <property type="entry name" value="Gfo/Idh/MocA-like_OxRdtase_N"/>
</dbReference>
<keyword evidence="2 5" id="KW-0560">Oxidoreductase</keyword>
<comment type="similarity">
    <text evidence="1">Belongs to the Gfo/Idh/MocA family.</text>
</comment>
<dbReference type="InterPro" id="IPR004104">
    <property type="entry name" value="Gfo/Idh/MocA-like_OxRdtase_C"/>
</dbReference>
<dbReference type="OrthoDB" id="9815825at2"/>
<dbReference type="PANTHER" id="PTHR43708">
    <property type="entry name" value="CONSERVED EXPRESSED OXIDOREDUCTASE (EUROFUNG)"/>
    <property type="match status" value="1"/>
</dbReference>
<feature type="domain" description="Gfo/Idh/MocA-like oxidoreductase N-terminal" evidence="3">
    <location>
        <begin position="11"/>
        <end position="124"/>
    </location>
</feature>
<dbReference type="SUPFAM" id="SSF51735">
    <property type="entry name" value="NAD(P)-binding Rossmann-fold domains"/>
    <property type="match status" value="1"/>
</dbReference>
<dbReference type="Gene3D" id="3.40.50.720">
    <property type="entry name" value="NAD(P)-binding Rossmann-like Domain"/>
    <property type="match status" value="1"/>
</dbReference>
<dbReference type="GO" id="GO:0000166">
    <property type="term" value="F:nucleotide binding"/>
    <property type="evidence" value="ECO:0007669"/>
    <property type="project" value="InterPro"/>
</dbReference>
<dbReference type="EMBL" id="QASA01000001">
    <property type="protein sequence ID" value="RDC65361.1"/>
    <property type="molecule type" value="Genomic_DNA"/>
</dbReference>
<dbReference type="InterPro" id="IPR036291">
    <property type="entry name" value="NAD(P)-bd_dom_sf"/>
</dbReference>
<feature type="domain" description="Gfo/Idh/MocA-like oxidoreductase C-terminal" evidence="4">
    <location>
        <begin position="141"/>
        <end position="350"/>
    </location>
</feature>
<dbReference type="EC" id="1.1.1.371" evidence="5"/>
<dbReference type="Gene3D" id="3.30.360.10">
    <property type="entry name" value="Dihydrodipicolinate Reductase, domain 2"/>
    <property type="match status" value="1"/>
</dbReference>
<comment type="caution">
    <text evidence="5">The sequence shown here is derived from an EMBL/GenBank/DDBJ whole genome shotgun (WGS) entry which is preliminary data.</text>
</comment>
<evidence type="ECO:0000259" key="3">
    <source>
        <dbReference type="Pfam" id="PF01408"/>
    </source>
</evidence>
<evidence type="ECO:0000256" key="1">
    <source>
        <dbReference type="ARBA" id="ARBA00010928"/>
    </source>
</evidence>
<dbReference type="Proteomes" id="UP000253919">
    <property type="component" value="Unassembled WGS sequence"/>
</dbReference>
<protein>
    <submittedName>
        <fullName evidence="5">Scyllo-inositol 2-dehydrogenase (NADP(+))</fullName>
        <ecNumber evidence="5">1.1.1.371</ecNumber>
    </submittedName>
</protein>
<sequence>MTSSQNAPITVGLASYGMSGLVFHAPLLAANPQFKITKVLERSSEKSKLRYPEVEVVKDFQALIQDDALELIVINTPNALHFEMGQQALRAGKHVVMEKPFTVTAQEANELITLAKEQHRILTVFQNRRWDGDFRTIQQVVAQKLLGKLVYYEAHYDRFRNYVEANTWKEETGPGSGLLYNLGSHMLDQALVLFGKPQAITAHLGTQRPGGRIDDYYAITLHYPELMASIKSSYLVREPGPRYILNGTEGSFHKYGIDPQEEALKVGQIPTGPNWGQEPTADWGKLNTQLNGLHFTGTIETLPGDYPAFYQNVYEAIRLGKELQVKPEEAALGIQLIQLAQLSSTEKRTILVD</sequence>
<gene>
    <name evidence="5" type="primary">iolW</name>
    <name evidence="5" type="ORF">AHMF7616_03991</name>
</gene>
<dbReference type="InterPro" id="IPR051317">
    <property type="entry name" value="Gfo/Idh/MocA_oxidoreduct"/>
</dbReference>
<dbReference type="NCBIfam" id="NF008607">
    <property type="entry name" value="PRK11579.1"/>
    <property type="match status" value="1"/>
</dbReference>